<comment type="caution">
    <text evidence="1">The sequence shown here is derived from an EMBL/GenBank/DDBJ whole genome shotgun (WGS) entry which is preliminary data.</text>
</comment>
<sequence length="64" mass="7469">MGRLAQIMIIGGLVAAVTRMMRRSSKTERMMNQAMNMMINMMGRLGLFRLIGTSRMFRRMVRTR</sequence>
<keyword evidence="2" id="KW-1185">Reference proteome</keyword>
<dbReference type="RefSeq" id="WP_068723236.1">
    <property type="nucleotide sequence ID" value="NZ_LSKU01000001.1"/>
</dbReference>
<dbReference type="AlphaFoldDB" id="A0A135L2K0"/>
<dbReference type="EMBL" id="LSKU01000001">
    <property type="protein sequence ID" value="KXG43129.1"/>
    <property type="molecule type" value="Genomic_DNA"/>
</dbReference>
<protein>
    <submittedName>
        <fullName evidence="1">Uncharacterized protein</fullName>
    </submittedName>
</protein>
<dbReference type="STRING" id="1413211.U473_03135"/>
<evidence type="ECO:0000313" key="2">
    <source>
        <dbReference type="Proteomes" id="UP000070352"/>
    </source>
</evidence>
<dbReference type="Proteomes" id="UP000070352">
    <property type="component" value="Unassembled WGS sequence"/>
</dbReference>
<accession>A0A135L2K0</accession>
<name>A0A135L2K0_9BACI</name>
<reference evidence="1 2" key="1">
    <citation type="submission" date="2016-02" db="EMBL/GenBank/DDBJ databases">
        <title>Draft Genome for Tepidibacillus decaturensis nov. sp. Strain Z9, an Anaerobic, Moderately Thermophilic and Heterotrophic Bacterium from Deep Subsurface of the Illinois Basin, USA.</title>
        <authorList>
            <person name="Dong Y."/>
            <person name="Chang J.Y."/>
            <person name="Sanford R."/>
            <person name="Fouke B.W."/>
        </authorList>
    </citation>
    <scope>NUCLEOTIDE SEQUENCE [LARGE SCALE GENOMIC DNA]</scope>
    <source>
        <strain evidence="1 2">Z9</strain>
    </source>
</reference>
<gene>
    <name evidence="1" type="ORF">U473_03135</name>
</gene>
<proteinExistence type="predicted"/>
<evidence type="ECO:0000313" key="1">
    <source>
        <dbReference type="EMBL" id="KXG43129.1"/>
    </source>
</evidence>
<organism evidence="1 2">
    <name type="scientific">Tepidibacillus decaturensis</name>
    <dbReference type="NCBI Taxonomy" id="1413211"/>
    <lineage>
        <taxon>Bacteria</taxon>
        <taxon>Bacillati</taxon>
        <taxon>Bacillota</taxon>
        <taxon>Bacilli</taxon>
        <taxon>Bacillales</taxon>
        <taxon>Bacillaceae</taxon>
        <taxon>Tepidibacillus</taxon>
    </lineage>
</organism>